<accession>A7XXP5</accession>
<protein>
    <submittedName>
        <fullName evidence="1">Uncharacterized protein</fullName>
    </submittedName>
</protein>
<organism evidence="1 2">
    <name type="scientific">Thermus phage P74-26</name>
    <dbReference type="NCBI Taxonomy" id="2914007"/>
    <lineage>
        <taxon>Viruses</taxon>
        <taxon>Duplodnaviria</taxon>
        <taxon>Heunggongvirae</taxon>
        <taxon>Uroviricota</taxon>
        <taxon>Caudoviricetes</taxon>
        <taxon>Oshimavirus</taxon>
        <taxon>Thermus virus P74-26</taxon>
    </lineage>
</organism>
<gene>
    <name evidence="1" type="ORF">P74p70</name>
</gene>
<dbReference type="KEGG" id="vg:5600562"/>
<name>A7XXP5_BP742</name>
<dbReference type="EMBL" id="EU100884">
    <property type="protein sequence ID" value="ABU97020.1"/>
    <property type="molecule type" value="Genomic_DNA"/>
</dbReference>
<evidence type="ECO:0000313" key="2">
    <source>
        <dbReference type="Proteomes" id="UP000001133"/>
    </source>
</evidence>
<dbReference type="Proteomes" id="UP000001133">
    <property type="component" value="Segment"/>
</dbReference>
<dbReference type="GeneID" id="5600562"/>
<keyword evidence="2" id="KW-1185">Reference proteome</keyword>
<dbReference type="RefSeq" id="YP_001468040.1">
    <property type="nucleotide sequence ID" value="NC_009804.1"/>
</dbReference>
<proteinExistence type="predicted"/>
<sequence length="109" mass="12586">MSKLVVVRLGHGRDTTPARELAEALVNAGASCVKVWGRLRPRLHTQMEARYDLLTDRWEDEWVEYPLGPALVLEVQGLSRKKLKQVLRRVGTGYWPRVRSKPSPLWRRA</sequence>
<evidence type="ECO:0000313" key="1">
    <source>
        <dbReference type="EMBL" id="ABU97020.1"/>
    </source>
</evidence>
<reference evidence="1 2" key="1">
    <citation type="journal article" date="2008" name="J. Mol. Biol.">
        <title>Genome comparison and proteomic characterization of Thermus thermophilus bacteriophages P23-45 and P74-26: siphoviruses with triplex-forming sequences and the longest known tails.</title>
        <authorList>
            <person name="Minakhin L."/>
            <person name="Goel M."/>
            <person name="Berdygulova Z."/>
            <person name="Ramanculov E."/>
            <person name="Florens L."/>
            <person name="Glazko G."/>
            <person name="Karamychev V.N."/>
            <person name="Slesarev A.I."/>
            <person name="Kozyavkin S.A."/>
            <person name="Khromov I."/>
            <person name="Ackermann H.W."/>
            <person name="Washburn M."/>
            <person name="Mushegian A."/>
            <person name="Severinov K."/>
        </authorList>
    </citation>
    <scope>NUCLEOTIDE SEQUENCE</scope>
</reference>